<dbReference type="AlphaFoldDB" id="A0A0B7N0M4"/>
<evidence type="ECO:0000313" key="2">
    <source>
        <dbReference type="EMBL" id="CEP10932.1"/>
    </source>
</evidence>
<dbReference type="OrthoDB" id="2287259at2759"/>
<dbReference type="EMBL" id="LN725615">
    <property type="protein sequence ID" value="CEP10932.1"/>
    <property type="molecule type" value="Genomic_DNA"/>
</dbReference>
<proteinExistence type="predicted"/>
<evidence type="ECO:0000256" key="1">
    <source>
        <dbReference type="SAM" id="MobiDB-lite"/>
    </source>
</evidence>
<evidence type="ECO:0000313" key="3">
    <source>
        <dbReference type="Proteomes" id="UP000054107"/>
    </source>
</evidence>
<gene>
    <name evidence="2" type="primary">PARPA_04731.1 scaffold 15639</name>
</gene>
<accession>A0A0B7N0M4</accession>
<dbReference type="Proteomes" id="UP000054107">
    <property type="component" value="Unassembled WGS sequence"/>
</dbReference>
<name>A0A0B7N0M4_9FUNG</name>
<sequence length="125" mass="14140">MNYLLSPPSSPRSDSAPSFQDHVTCGTCDEILGADWFCSNCHVKCNSCNRFLNQNEYCSRCWSFDPIHQQFLRKNFTSSFINYYQSAPPRQPDAAMLTALPSPSNSTGSENNIHSNKVTRNHRSL</sequence>
<feature type="compositionally biased region" description="Polar residues" evidence="1">
    <location>
        <begin position="101"/>
        <end position="116"/>
    </location>
</feature>
<keyword evidence="3" id="KW-1185">Reference proteome</keyword>
<reference evidence="2 3" key="1">
    <citation type="submission" date="2014-09" db="EMBL/GenBank/DDBJ databases">
        <authorList>
            <person name="Ellenberger Sabrina"/>
        </authorList>
    </citation>
    <scope>NUCLEOTIDE SEQUENCE [LARGE SCALE GENOMIC DNA]</scope>
    <source>
        <strain evidence="2 3">CBS 412.66</strain>
    </source>
</reference>
<organism evidence="2 3">
    <name type="scientific">Parasitella parasitica</name>
    <dbReference type="NCBI Taxonomy" id="35722"/>
    <lineage>
        <taxon>Eukaryota</taxon>
        <taxon>Fungi</taxon>
        <taxon>Fungi incertae sedis</taxon>
        <taxon>Mucoromycota</taxon>
        <taxon>Mucoromycotina</taxon>
        <taxon>Mucoromycetes</taxon>
        <taxon>Mucorales</taxon>
        <taxon>Mucorineae</taxon>
        <taxon>Mucoraceae</taxon>
        <taxon>Parasitella</taxon>
    </lineage>
</organism>
<feature type="region of interest" description="Disordered" evidence="1">
    <location>
        <begin position="94"/>
        <end position="125"/>
    </location>
</feature>
<protein>
    <submittedName>
        <fullName evidence="2">Uncharacterized protein</fullName>
    </submittedName>
</protein>